<feature type="region of interest" description="Disordered" evidence="1">
    <location>
        <begin position="1"/>
        <end position="58"/>
    </location>
</feature>
<protein>
    <recommendedName>
        <fullName evidence="4">Enhancer of polycomb-like protein</fullName>
    </recommendedName>
</protein>
<organism evidence="2 3">
    <name type="scientific">Lentinula boryana</name>
    <dbReference type="NCBI Taxonomy" id="40481"/>
    <lineage>
        <taxon>Eukaryota</taxon>
        <taxon>Fungi</taxon>
        <taxon>Dikarya</taxon>
        <taxon>Basidiomycota</taxon>
        <taxon>Agaricomycotina</taxon>
        <taxon>Agaricomycetes</taxon>
        <taxon>Agaricomycetidae</taxon>
        <taxon>Agaricales</taxon>
        <taxon>Marasmiineae</taxon>
        <taxon>Omphalotaceae</taxon>
        <taxon>Lentinula</taxon>
    </lineage>
</organism>
<dbReference type="EMBL" id="MU790530">
    <property type="protein sequence ID" value="KAJ3999916.1"/>
    <property type="molecule type" value="Genomic_DNA"/>
</dbReference>
<accession>A0ABQ8QN84</accession>
<comment type="caution">
    <text evidence="2">The sequence shown here is derived from an EMBL/GenBank/DDBJ whole genome shotgun (WGS) entry which is preliminary data.</text>
</comment>
<evidence type="ECO:0000256" key="1">
    <source>
        <dbReference type="SAM" id="MobiDB-lite"/>
    </source>
</evidence>
<reference evidence="2" key="1">
    <citation type="submission" date="2022-08" db="EMBL/GenBank/DDBJ databases">
        <authorList>
            <consortium name="DOE Joint Genome Institute"/>
            <person name="Min B."/>
            <person name="Riley R."/>
            <person name="Sierra-Patev S."/>
            <person name="Naranjo-Ortiz M."/>
            <person name="Looney B."/>
            <person name="Konkel Z."/>
            <person name="Slot J.C."/>
            <person name="Sakamoto Y."/>
            <person name="Steenwyk J.L."/>
            <person name="Rokas A."/>
            <person name="Carro J."/>
            <person name="Camarero S."/>
            <person name="Ferreira P."/>
            <person name="Molpeceres G."/>
            <person name="Ruiz-Duenas F.J."/>
            <person name="Serrano A."/>
            <person name="Henrissat B."/>
            <person name="Drula E."/>
            <person name="Hughes K.W."/>
            <person name="Mata J.L."/>
            <person name="Ishikawa N.K."/>
            <person name="Vargas-Isla R."/>
            <person name="Ushijima S."/>
            <person name="Smith C.A."/>
            <person name="Ahrendt S."/>
            <person name="Andreopoulos W."/>
            <person name="He G."/>
            <person name="Labutti K."/>
            <person name="Lipzen A."/>
            <person name="Ng V."/>
            <person name="Sandor L."/>
            <person name="Barry K."/>
            <person name="Martinez A.T."/>
            <person name="Xiao Y."/>
            <person name="Gibbons J.G."/>
            <person name="Terashima K."/>
            <person name="Hibbett D.S."/>
            <person name="Grigoriev I.V."/>
        </authorList>
    </citation>
    <scope>NUCLEOTIDE SEQUENCE</scope>
    <source>
        <strain evidence="2">TFB10827</strain>
    </source>
</reference>
<gene>
    <name evidence="2" type="ORF">F5050DRAFT_1804609</name>
</gene>
<name>A0ABQ8QN84_9AGAR</name>
<dbReference type="Proteomes" id="UP001163828">
    <property type="component" value="Unassembled WGS sequence"/>
</dbReference>
<proteinExistence type="predicted"/>
<feature type="compositionally biased region" description="Polar residues" evidence="1">
    <location>
        <begin position="1"/>
        <end position="16"/>
    </location>
</feature>
<evidence type="ECO:0008006" key="4">
    <source>
        <dbReference type="Google" id="ProtNLM"/>
    </source>
</evidence>
<evidence type="ECO:0000313" key="2">
    <source>
        <dbReference type="EMBL" id="KAJ3999916.1"/>
    </source>
</evidence>
<sequence>MPLTRSQTRKSASQSPFAPGSLTGGAAPRHRNPLDRPIRLRGNKAAKASPNSLLPTPEAQATYRKLECAKAQTLLHVLTDKKKAVAQAPTQESSNFIRKPLQRYETPLYLVGNAVKDPALLNAPKANRVRRHTRPSFQAVLDEFSNQQAGQPRAHWQRTTTDDILYEEEDCGAGPSDSNVNTEKRYFDELSEEEKTWMQEFDATVPVPVPFEDQEQLREYMNKFEESMKAKIRESIES</sequence>
<keyword evidence="3" id="KW-1185">Reference proteome</keyword>
<evidence type="ECO:0000313" key="3">
    <source>
        <dbReference type="Proteomes" id="UP001163828"/>
    </source>
</evidence>